<dbReference type="PANTHER" id="PTHR43191">
    <property type="entry name" value="RRNA METHYLTRANSFERASE 3"/>
    <property type="match status" value="1"/>
</dbReference>
<evidence type="ECO:0000313" key="5">
    <source>
        <dbReference type="EMBL" id="SFC02045.1"/>
    </source>
</evidence>
<protein>
    <submittedName>
        <fullName evidence="5">RNA methyltransferase, TrmH family</fullName>
    </submittedName>
</protein>
<dbReference type="InterPro" id="IPR029026">
    <property type="entry name" value="tRNA_m1G_MTases_N"/>
</dbReference>
<dbReference type="STRING" id="283737.SAMN05660453_0865"/>
<dbReference type="InterPro" id="IPR029028">
    <property type="entry name" value="Alpha/beta_knot_MTases"/>
</dbReference>
<dbReference type="GO" id="GO:0032259">
    <property type="term" value="P:methylation"/>
    <property type="evidence" value="ECO:0007669"/>
    <property type="project" value="UniProtKB-KW"/>
</dbReference>
<reference evidence="5 6" key="1">
    <citation type="submission" date="2016-10" db="EMBL/GenBank/DDBJ databases">
        <authorList>
            <person name="de Groot N.N."/>
        </authorList>
    </citation>
    <scope>NUCLEOTIDE SEQUENCE [LARGE SCALE GENOMIC DNA]</scope>
    <source>
        <strain evidence="5 6">DSM 19113</strain>
    </source>
</reference>
<dbReference type="GO" id="GO:0006396">
    <property type="term" value="P:RNA processing"/>
    <property type="evidence" value="ECO:0007669"/>
    <property type="project" value="InterPro"/>
</dbReference>
<dbReference type="SMART" id="SM00967">
    <property type="entry name" value="SpoU_sub_bind"/>
    <property type="match status" value="1"/>
</dbReference>
<evidence type="ECO:0000313" key="6">
    <source>
        <dbReference type="Proteomes" id="UP000199376"/>
    </source>
</evidence>
<keyword evidence="2 5" id="KW-0489">Methyltransferase</keyword>
<name>A0A1I1FRV0_9LACO</name>
<keyword evidence="3 5" id="KW-0808">Transferase</keyword>
<evidence type="ECO:0000256" key="1">
    <source>
        <dbReference type="ARBA" id="ARBA00007228"/>
    </source>
</evidence>
<sequence length="257" mass="27757">MERILSKQNNKVKAWAKLATKKGRLEQKTYLLDGWHLVQEAINAKAKFHAIMATEEQMEAHLADVPHGVPAFEISKEVAAHIAGSKTPQGIFAEVTLPEKTFDPTYVHDGLWLFLDAIQDPGNVGTLVRTADAAGFKGVVLGTGTADLYAPKVVRAMQGSNFHLEVLQGDLNEWIDAFEDNDLPVYGSELNEEAKPYQDIHGLSAGALIVGNEGQGLDPELAKKTTANLYIPLLGSAESLNVAVAGGVLMFRLSLGN</sequence>
<dbReference type="EMBL" id="FOLI01000003">
    <property type="protein sequence ID" value="SFC02045.1"/>
    <property type="molecule type" value="Genomic_DNA"/>
</dbReference>
<evidence type="ECO:0000256" key="3">
    <source>
        <dbReference type="ARBA" id="ARBA00022679"/>
    </source>
</evidence>
<gene>
    <name evidence="5" type="ORF">SAMN05660453_0865</name>
</gene>
<dbReference type="InterPro" id="IPR029064">
    <property type="entry name" value="Ribosomal_eL30-like_sf"/>
</dbReference>
<dbReference type="RefSeq" id="WP_091502403.1">
    <property type="nucleotide sequence ID" value="NZ_FOLI01000003.1"/>
</dbReference>
<dbReference type="Pfam" id="PF22435">
    <property type="entry name" value="MRM3-like_sub_bind"/>
    <property type="match status" value="1"/>
</dbReference>
<keyword evidence="6" id="KW-1185">Reference proteome</keyword>
<dbReference type="InterPro" id="IPR001537">
    <property type="entry name" value="SpoU_MeTrfase"/>
</dbReference>
<dbReference type="SUPFAM" id="SSF75217">
    <property type="entry name" value="alpha/beta knot"/>
    <property type="match status" value="1"/>
</dbReference>
<evidence type="ECO:0000256" key="2">
    <source>
        <dbReference type="ARBA" id="ARBA00022603"/>
    </source>
</evidence>
<dbReference type="Proteomes" id="UP000199376">
    <property type="component" value="Unassembled WGS sequence"/>
</dbReference>
<proteinExistence type="inferred from homology"/>
<dbReference type="GO" id="GO:0005737">
    <property type="term" value="C:cytoplasm"/>
    <property type="evidence" value="ECO:0007669"/>
    <property type="project" value="UniProtKB-ARBA"/>
</dbReference>
<dbReference type="GO" id="GO:0003723">
    <property type="term" value="F:RNA binding"/>
    <property type="evidence" value="ECO:0007669"/>
    <property type="project" value="InterPro"/>
</dbReference>
<dbReference type="Pfam" id="PF00588">
    <property type="entry name" value="SpoU_methylase"/>
    <property type="match status" value="1"/>
</dbReference>
<dbReference type="Gene3D" id="3.30.1330.30">
    <property type="match status" value="1"/>
</dbReference>
<dbReference type="InterPro" id="IPR051259">
    <property type="entry name" value="rRNA_Methyltransferase"/>
</dbReference>
<dbReference type="PANTHER" id="PTHR43191:SF2">
    <property type="entry name" value="RRNA METHYLTRANSFERASE 3, MITOCHONDRIAL"/>
    <property type="match status" value="1"/>
</dbReference>
<comment type="similarity">
    <text evidence="1">Belongs to the class IV-like SAM-binding methyltransferase superfamily. RNA methyltransferase TrmH family.</text>
</comment>
<dbReference type="GO" id="GO:0008173">
    <property type="term" value="F:RNA methyltransferase activity"/>
    <property type="evidence" value="ECO:0007669"/>
    <property type="project" value="InterPro"/>
</dbReference>
<dbReference type="CDD" id="cd18095">
    <property type="entry name" value="SpoU-like_rRNA-MTase"/>
    <property type="match status" value="1"/>
</dbReference>
<dbReference type="InterPro" id="IPR013123">
    <property type="entry name" value="SpoU_subst-bd"/>
</dbReference>
<dbReference type="OrthoDB" id="9785673at2"/>
<dbReference type="Gene3D" id="3.40.1280.10">
    <property type="match status" value="1"/>
</dbReference>
<dbReference type="AlphaFoldDB" id="A0A1I1FRV0"/>
<evidence type="ECO:0000259" key="4">
    <source>
        <dbReference type="SMART" id="SM00967"/>
    </source>
</evidence>
<dbReference type="SUPFAM" id="SSF55315">
    <property type="entry name" value="L30e-like"/>
    <property type="match status" value="1"/>
</dbReference>
<dbReference type="InterPro" id="IPR053888">
    <property type="entry name" value="MRM3-like_sub_bind"/>
</dbReference>
<accession>A0A1I1FRV0</accession>
<feature type="domain" description="RNA 2-O ribose methyltransferase substrate binding" evidence="4">
    <location>
        <begin position="31"/>
        <end position="101"/>
    </location>
</feature>
<organism evidence="5 6">
    <name type="scientific">Fructobacillus durionis</name>
    <dbReference type="NCBI Taxonomy" id="283737"/>
    <lineage>
        <taxon>Bacteria</taxon>
        <taxon>Bacillati</taxon>
        <taxon>Bacillota</taxon>
        <taxon>Bacilli</taxon>
        <taxon>Lactobacillales</taxon>
        <taxon>Lactobacillaceae</taxon>
        <taxon>Fructobacillus</taxon>
    </lineage>
</organism>